<dbReference type="SUPFAM" id="SSF47699">
    <property type="entry name" value="Bifunctional inhibitor/lipid-transfer protein/seed storage 2S albumin"/>
    <property type="match status" value="1"/>
</dbReference>
<keyword evidence="4" id="KW-0325">Glycoprotein</keyword>
<dbReference type="InterPro" id="IPR016140">
    <property type="entry name" value="Bifunc_inhib/LTP/seed_store"/>
</dbReference>
<evidence type="ECO:0000313" key="8">
    <source>
        <dbReference type="Proteomes" id="UP000825935"/>
    </source>
</evidence>
<sequence length="155" mass="17012">MGRLRAIPERLCLFALFATFLNFELKNAIFANSQSPSCEQQLLNLQPCLPYYVDPKMGTPSAECCDPLKKAVGMPNVQDCFCALIEFARGQGISINDTRLQEIGRGCYVQIPSLQNCPSMAPLMSPSQFGSASIQFVTSLSLRVITVFFAYIIGG</sequence>
<dbReference type="EMBL" id="CM035437">
    <property type="protein sequence ID" value="KAH7287699.1"/>
    <property type="molecule type" value="Genomic_DNA"/>
</dbReference>
<evidence type="ECO:0000256" key="5">
    <source>
        <dbReference type="SAM" id="SignalP"/>
    </source>
</evidence>
<evidence type="ECO:0000256" key="4">
    <source>
        <dbReference type="ARBA" id="ARBA00023180"/>
    </source>
</evidence>
<organism evidence="7 8">
    <name type="scientific">Ceratopteris richardii</name>
    <name type="common">Triangle waterfern</name>
    <dbReference type="NCBI Taxonomy" id="49495"/>
    <lineage>
        <taxon>Eukaryota</taxon>
        <taxon>Viridiplantae</taxon>
        <taxon>Streptophyta</taxon>
        <taxon>Embryophyta</taxon>
        <taxon>Tracheophyta</taxon>
        <taxon>Polypodiopsida</taxon>
        <taxon>Polypodiidae</taxon>
        <taxon>Polypodiales</taxon>
        <taxon>Pteridineae</taxon>
        <taxon>Pteridaceae</taxon>
        <taxon>Parkerioideae</taxon>
        <taxon>Ceratopteris</taxon>
    </lineage>
</organism>
<evidence type="ECO:0000256" key="2">
    <source>
        <dbReference type="ARBA" id="ARBA00022729"/>
    </source>
</evidence>
<feature type="signal peptide" evidence="5">
    <location>
        <begin position="1"/>
        <end position="28"/>
    </location>
</feature>
<dbReference type="PANTHER" id="PTHR33044">
    <property type="entry name" value="BIFUNCTIONAL INHIBITOR/LIPID-TRANSFER PROTEIN/SEED STORAGE 2S ALBUMIN SUPERFAMILY PROTEIN-RELATED"/>
    <property type="match status" value="1"/>
</dbReference>
<keyword evidence="3" id="KW-1015">Disulfide bond</keyword>
<evidence type="ECO:0000259" key="6">
    <source>
        <dbReference type="Pfam" id="PF14368"/>
    </source>
</evidence>
<accession>A0A8T2QUG5</accession>
<dbReference type="Proteomes" id="UP000825935">
    <property type="component" value="Chromosome 32"/>
</dbReference>
<comment type="caution">
    <text evidence="7">The sequence shown here is derived from an EMBL/GenBank/DDBJ whole genome shotgun (WGS) entry which is preliminary data.</text>
</comment>
<keyword evidence="8" id="KW-1185">Reference proteome</keyword>
<comment type="similarity">
    <text evidence="1">Belongs to the plant LTP family.</text>
</comment>
<feature type="domain" description="Bifunctional inhibitor/plant lipid transfer protein/seed storage helical" evidence="6">
    <location>
        <begin position="33"/>
        <end position="117"/>
    </location>
</feature>
<dbReference type="InterPro" id="IPR043325">
    <property type="entry name" value="LTSS"/>
</dbReference>
<name>A0A8T2QUG5_CERRI</name>
<keyword evidence="2 5" id="KW-0732">Signal</keyword>
<evidence type="ECO:0000313" key="7">
    <source>
        <dbReference type="EMBL" id="KAH7287699.1"/>
    </source>
</evidence>
<gene>
    <name evidence="7" type="ORF">KP509_32G069900</name>
</gene>
<evidence type="ECO:0000256" key="1">
    <source>
        <dbReference type="ARBA" id="ARBA00009748"/>
    </source>
</evidence>
<proteinExistence type="inferred from homology"/>
<dbReference type="OrthoDB" id="664243at2759"/>
<feature type="chain" id="PRO_5035818695" description="Bifunctional inhibitor/plant lipid transfer protein/seed storage helical domain-containing protein" evidence="5">
    <location>
        <begin position="29"/>
        <end position="155"/>
    </location>
</feature>
<dbReference type="AlphaFoldDB" id="A0A8T2QUG5"/>
<reference evidence="7" key="1">
    <citation type="submission" date="2021-08" db="EMBL/GenBank/DDBJ databases">
        <title>WGS assembly of Ceratopteris richardii.</title>
        <authorList>
            <person name="Marchant D.B."/>
            <person name="Chen G."/>
            <person name="Jenkins J."/>
            <person name="Shu S."/>
            <person name="Leebens-Mack J."/>
            <person name="Grimwood J."/>
            <person name="Schmutz J."/>
            <person name="Soltis P."/>
            <person name="Soltis D."/>
            <person name="Chen Z.-H."/>
        </authorList>
    </citation>
    <scope>NUCLEOTIDE SEQUENCE</scope>
    <source>
        <strain evidence="7">Whitten #5841</strain>
        <tissue evidence="7">Leaf</tissue>
    </source>
</reference>
<evidence type="ECO:0000256" key="3">
    <source>
        <dbReference type="ARBA" id="ARBA00023157"/>
    </source>
</evidence>
<dbReference type="CDD" id="cd00010">
    <property type="entry name" value="AAI_LTSS"/>
    <property type="match status" value="1"/>
</dbReference>
<protein>
    <recommendedName>
        <fullName evidence="6">Bifunctional inhibitor/plant lipid transfer protein/seed storage helical domain-containing protein</fullName>
    </recommendedName>
</protein>
<dbReference type="Pfam" id="PF14368">
    <property type="entry name" value="LTP_2"/>
    <property type="match status" value="1"/>
</dbReference>
<dbReference type="Gene3D" id="1.10.110.10">
    <property type="entry name" value="Plant lipid-transfer and hydrophobic proteins"/>
    <property type="match status" value="1"/>
</dbReference>
<dbReference type="InterPro" id="IPR036312">
    <property type="entry name" value="Bifun_inhib/LTP/seed_sf"/>
</dbReference>